<proteinExistence type="predicted"/>
<name>A0A271LNS2_9HYPH</name>
<dbReference type="Proteomes" id="UP000216442">
    <property type="component" value="Unassembled WGS sequence"/>
</dbReference>
<reference evidence="1 2" key="1">
    <citation type="submission" date="2017-08" db="EMBL/GenBank/DDBJ databases">
        <title>Mesorhizobium wenxinae sp. nov., a novel rhizobial species isolated from root nodules of chickpea (Cicer arietinum L.).</title>
        <authorList>
            <person name="Zhang J."/>
        </authorList>
    </citation>
    <scope>NUCLEOTIDE SEQUENCE [LARGE SCALE GENOMIC DNA]</scope>
    <source>
        <strain evidence="1 2">SDW018</strain>
    </source>
</reference>
<keyword evidence="2" id="KW-1185">Reference proteome</keyword>
<sequence length="74" mass="8227">MGKLPEGKPIVKGSPVYAAIVADQKTLCPDAPVDILDQAMSEWEQYPDGTLSPIYRRFLLRASVHDLMKRRANG</sequence>
<accession>A0A271LNS2</accession>
<organism evidence="1 2">
    <name type="scientific">Mesorhizobium temperatum</name>
    <dbReference type="NCBI Taxonomy" id="241416"/>
    <lineage>
        <taxon>Bacteria</taxon>
        <taxon>Pseudomonadati</taxon>
        <taxon>Pseudomonadota</taxon>
        <taxon>Alphaproteobacteria</taxon>
        <taxon>Hyphomicrobiales</taxon>
        <taxon>Phyllobacteriaceae</taxon>
        <taxon>Mesorhizobium</taxon>
    </lineage>
</organism>
<evidence type="ECO:0000313" key="2">
    <source>
        <dbReference type="Proteomes" id="UP000216442"/>
    </source>
</evidence>
<gene>
    <name evidence="1" type="ORF">CIT26_11860</name>
</gene>
<evidence type="ECO:0000313" key="1">
    <source>
        <dbReference type="EMBL" id="PAQ09729.1"/>
    </source>
</evidence>
<dbReference type="EMBL" id="NPKJ01000040">
    <property type="protein sequence ID" value="PAQ09729.1"/>
    <property type="molecule type" value="Genomic_DNA"/>
</dbReference>
<dbReference type="AlphaFoldDB" id="A0A271LNS2"/>
<dbReference type="RefSeq" id="WP_095492747.1">
    <property type="nucleotide sequence ID" value="NZ_NPKJ01000040.1"/>
</dbReference>
<comment type="caution">
    <text evidence="1">The sequence shown here is derived from an EMBL/GenBank/DDBJ whole genome shotgun (WGS) entry which is preliminary data.</text>
</comment>
<protein>
    <submittedName>
        <fullName evidence="1">Uncharacterized protein</fullName>
    </submittedName>
</protein>